<dbReference type="VEuPathDB" id="VectorBase:LDEU009816"/>
<name>A0A443S421_9ACAR</name>
<reference evidence="2 3" key="1">
    <citation type="journal article" date="2018" name="Gigascience">
        <title>Genomes of trombidid mites reveal novel predicted allergens and laterally-transferred genes associated with secondary metabolism.</title>
        <authorList>
            <person name="Dong X."/>
            <person name="Chaisiri K."/>
            <person name="Xia D."/>
            <person name="Armstrong S.D."/>
            <person name="Fang Y."/>
            <person name="Donnelly M.J."/>
            <person name="Kadowaki T."/>
            <person name="McGarry J.W."/>
            <person name="Darby A.C."/>
            <person name="Makepeace B.L."/>
        </authorList>
    </citation>
    <scope>NUCLEOTIDE SEQUENCE [LARGE SCALE GENOMIC DNA]</scope>
    <source>
        <strain evidence="2">UoL-UT</strain>
    </source>
</reference>
<evidence type="ECO:0000313" key="3">
    <source>
        <dbReference type="Proteomes" id="UP000288716"/>
    </source>
</evidence>
<feature type="domain" description="C2" evidence="1">
    <location>
        <begin position="51"/>
        <end position="174"/>
    </location>
</feature>
<evidence type="ECO:0000313" key="2">
    <source>
        <dbReference type="EMBL" id="RWS22224.1"/>
    </source>
</evidence>
<dbReference type="Gene3D" id="2.60.40.150">
    <property type="entry name" value="C2 domain"/>
    <property type="match status" value="3"/>
</dbReference>
<feature type="domain" description="C2" evidence="1">
    <location>
        <begin position="389"/>
        <end position="520"/>
    </location>
</feature>
<organism evidence="2 3">
    <name type="scientific">Leptotrombidium deliense</name>
    <dbReference type="NCBI Taxonomy" id="299467"/>
    <lineage>
        <taxon>Eukaryota</taxon>
        <taxon>Metazoa</taxon>
        <taxon>Ecdysozoa</taxon>
        <taxon>Arthropoda</taxon>
        <taxon>Chelicerata</taxon>
        <taxon>Arachnida</taxon>
        <taxon>Acari</taxon>
        <taxon>Acariformes</taxon>
        <taxon>Trombidiformes</taxon>
        <taxon>Prostigmata</taxon>
        <taxon>Anystina</taxon>
        <taxon>Parasitengona</taxon>
        <taxon>Trombiculoidea</taxon>
        <taxon>Trombiculidae</taxon>
        <taxon>Leptotrombidium</taxon>
    </lineage>
</organism>
<dbReference type="OrthoDB" id="6531789at2759"/>
<dbReference type="AlphaFoldDB" id="A0A443S421"/>
<dbReference type="PANTHER" id="PTHR45761">
    <property type="entry name" value="EXTENDED SYNAPTOTAGMIN-LIKE PROTEIN 2, ISOFORM C"/>
    <property type="match status" value="1"/>
</dbReference>
<dbReference type="Pfam" id="PF00168">
    <property type="entry name" value="C2"/>
    <property type="match status" value="3"/>
</dbReference>
<dbReference type="EMBL" id="NCKV01009429">
    <property type="protein sequence ID" value="RWS22224.1"/>
    <property type="molecule type" value="Genomic_DNA"/>
</dbReference>
<accession>A0A443S421</accession>
<dbReference type="SMART" id="SM00239">
    <property type="entry name" value="C2"/>
    <property type="match status" value="3"/>
</dbReference>
<dbReference type="InterPro" id="IPR035892">
    <property type="entry name" value="C2_domain_sf"/>
</dbReference>
<proteinExistence type="predicted"/>
<dbReference type="PROSITE" id="PS50004">
    <property type="entry name" value="C2"/>
    <property type="match status" value="3"/>
</dbReference>
<dbReference type="STRING" id="299467.A0A443S421"/>
<gene>
    <name evidence="2" type="ORF">B4U80_11670</name>
</gene>
<protein>
    <recommendedName>
        <fullName evidence="1">C2 domain-containing protein</fullName>
    </recommendedName>
</protein>
<keyword evidence="3" id="KW-1185">Reference proteome</keyword>
<evidence type="ECO:0000259" key="1">
    <source>
        <dbReference type="PROSITE" id="PS50004"/>
    </source>
</evidence>
<comment type="caution">
    <text evidence="2">The sequence shown here is derived from an EMBL/GenBank/DDBJ whole genome shotgun (WGS) entry which is preliminary data.</text>
</comment>
<dbReference type="InterPro" id="IPR000008">
    <property type="entry name" value="C2_dom"/>
</dbReference>
<dbReference type="CDD" id="cd00030">
    <property type="entry name" value="C2"/>
    <property type="match status" value="1"/>
</dbReference>
<dbReference type="Proteomes" id="UP000288716">
    <property type="component" value="Unassembled WGS sequence"/>
</dbReference>
<dbReference type="PANTHER" id="PTHR45761:SF1">
    <property type="entry name" value="EXTENDED SYNAPTOTAGMIN-LIKE PROTEIN 2, ISOFORM C"/>
    <property type="match status" value="1"/>
</dbReference>
<dbReference type="InterPro" id="IPR051634">
    <property type="entry name" value="Extended_Synaptotagmin"/>
</dbReference>
<dbReference type="SUPFAM" id="SSF49562">
    <property type="entry name" value="C2 domain (Calcium/lipid-binding domain, CaLB)"/>
    <property type="match status" value="3"/>
</dbReference>
<sequence>MELSFTFPEPPTVVYVKTTQFLKPLEWLSSGEHFIESIIANFLVLPKSVGIKFDEMKNNEHELDAPKAMIRIDLLYASQLIFQQQDIVTDRIPSTCCTISLENSGTFQTTSIESSNPIWKEYFTFPVTNEKVNLQINIYSRREDGKEQEPFIYKCADITQEADIVNGKEISIHISESKGRLQNGDLTFRVNTLLLSDSSQHLLNWLELKDYHFPSGVISVLVNEAVALQNLPVHEVLHSRSLHSFVRVTIGNQTCKTHSKHGNMPVWNQVFHFICTVVFNESIKFSVCAKIKKMEYELGFVDVPTRLVLSENNFQTSVYYPLQGISKDAYLSVTIKFKAIVAKKGFMNSLKSSEKRVIEAINAMTEIKTTKRESPSIPGPYSNGIQKLDDNQVHVLLRFRWQRAVPPNSAKVVINVIQALHIPKISGQLPNPYIVLELIDKETKQTLDRKQTVIKSMTSNPMFNETKYFENINEKKFDIYLLRISVYFKTVKNQHSKVAESTISLPLQPKENIFVYENWYSLVTSHRHTYGFTFIDQKSQMFEHEEAADEDSTRKFDISSLFETKQEKVIEQNPEESIPQKLRKYLGFEPTETKEKTS</sequence>
<feature type="domain" description="C2" evidence="1">
    <location>
        <begin position="197"/>
        <end position="319"/>
    </location>
</feature>